<evidence type="ECO:0000313" key="1">
    <source>
        <dbReference type="EMBL" id="AOO94821.1"/>
    </source>
</evidence>
<sequence length="212" mass="23914">MNNDSGRVTSWPNGWHGFLNEHSETTFVTARTHSLPDQRPLLAQAQLPAKLDEPRVKRLGWVAKMPEQRNRPGSWMLCARPRPMPSIHATPLLRIRLRPPTPMFFFEPSGSKDAQRFRLRSATHSERRVPRIGRLVLNEQEERDSPATAISPVLQGSCTALAVLRKPDGLWLHHGGRKPIPGETTALSGYTRPIAAHATQRAKPRPEIELFL</sequence>
<proteinExistence type="predicted"/>
<dbReference type="EMBL" id="KX492457">
    <property type="protein sequence ID" value="AOO94821.1"/>
    <property type="molecule type" value="Genomic_DNA"/>
</dbReference>
<accession>A0A1C9I7F6</accession>
<organism evidence="1">
    <name type="scientific">Rhizobium leguminosarum bv. trifolii</name>
    <dbReference type="NCBI Taxonomy" id="386"/>
    <lineage>
        <taxon>Bacteria</taxon>
        <taxon>Pseudomonadati</taxon>
        <taxon>Pseudomonadota</taxon>
        <taxon>Alphaproteobacteria</taxon>
        <taxon>Hyphomicrobiales</taxon>
        <taxon>Rhizobiaceae</taxon>
        <taxon>Rhizobium/Agrobacterium group</taxon>
        <taxon>Rhizobium</taxon>
    </lineage>
</organism>
<dbReference type="AlphaFoldDB" id="A0A1C9I7F6"/>
<reference evidence="1" key="1">
    <citation type="journal article" date="2015" name="BMC Genomics">
        <title>Transcriptome profiling of a Rhizobium leguminosarum bv. trifolii rosR mutant reveals the role of the transcriptional regulator RosR in motility, synthesis of cell-surface components, and other cellular processes.</title>
        <authorList>
            <person name="Rachwal K."/>
            <person name="Matczynska E."/>
            <person name="Janczarek M."/>
        </authorList>
    </citation>
    <scope>NUCLEOTIDE SEQUENCE</scope>
    <source>
        <strain evidence="1">Rt24.2</strain>
    </source>
</reference>
<name>A0A1C9I7F6_RHILT</name>
<reference evidence="1" key="2">
    <citation type="journal article" date="2016" name="Front. Microbiol.">
        <title>The Regulatory Protein RosR Affects Rhizobium leguminosarum bv. trifolii Protein Profiles, Cell Surface Properties, and Symbiosis with Clover.</title>
        <authorList>
            <person name="Rachwal K."/>
            <person name="Boguszewska A."/>
            <person name="Kopcinska J."/>
            <person name="Karas M."/>
            <person name="Tchorzewski M."/>
            <person name="Janczarek M."/>
        </authorList>
    </citation>
    <scope>NUCLEOTIDE SEQUENCE</scope>
    <source>
        <strain evidence="1">Rt24.2</strain>
    </source>
</reference>
<protein>
    <submittedName>
        <fullName evidence="1">Uncharacterized protein</fullName>
    </submittedName>
</protein>